<gene>
    <name evidence="2" type="ORF">SAMN05216389_106204</name>
</gene>
<feature type="transmembrane region" description="Helical" evidence="1">
    <location>
        <begin position="67"/>
        <end position="84"/>
    </location>
</feature>
<keyword evidence="1" id="KW-0812">Transmembrane</keyword>
<feature type="transmembrane region" description="Helical" evidence="1">
    <location>
        <begin position="116"/>
        <end position="136"/>
    </location>
</feature>
<dbReference type="AlphaFoldDB" id="A0A1I0CGP0"/>
<proteinExistence type="predicted"/>
<dbReference type="EMBL" id="FOHE01000006">
    <property type="protein sequence ID" value="SET18261.1"/>
    <property type="molecule type" value="Genomic_DNA"/>
</dbReference>
<sequence>MRNIAALFSLLMPGFGQIYNNQFVKGIIFVFIEHFDNILGKINQAIHLDFNGEHQAALDITVYDFMLFYPGFYVYAVWDAWYYAKKGANKATTAIPFIIAGFLGEMGAIFAPKLPFPTLTVGLLMIIPMVIGIVLYRNQ</sequence>
<name>A0A1I0CGP0_9BACI</name>
<reference evidence="2 3" key="1">
    <citation type="submission" date="2016-10" db="EMBL/GenBank/DDBJ databases">
        <authorList>
            <person name="de Groot N.N."/>
        </authorList>
    </citation>
    <scope>NUCLEOTIDE SEQUENCE [LARGE SCALE GENOMIC DNA]</scope>
    <source>
        <strain evidence="2 3">IBRC-M 10780</strain>
    </source>
</reference>
<keyword evidence="1" id="KW-1133">Transmembrane helix</keyword>
<keyword evidence="1" id="KW-0472">Membrane</keyword>
<evidence type="ECO:0000313" key="3">
    <source>
        <dbReference type="Proteomes" id="UP000198618"/>
    </source>
</evidence>
<dbReference type="Proteomes" id="UP000198618">
    <property type="component" value="Unassembled WGS sequence"/>
</dbReference>
<accession>A0A1I0CGP0</accession>
<protein>
    <recommendedName>
        <fullName evidence="4">DUF5683 domain-containing protein</fullName>
    </recommendedName>
</protein>
<dbReference type="RefSeq" id="WP_090868915.1">
    <property type="nucleotide sequence ID" value="NZ_FOHE01000006.1"/>
</dbReference>
<dbReference type="OrthoDB" id="9792998at2"/>
<feature type="transmembrane region" description="Helical" evidence="1">
    <location>
        <begin position="91"/>
        <end position="110"/>
    </location>
</feature>
<evidence type="ECO:0000313" key="2">
    <source>
        <dbReference type="EMBL" id="SET18261.1"/>
    </source>
</evidence>
<organism evidence="2 3">
    <name type="scientific">Oceanobacillus limi</name>
    <dbReference type="NCBI Taxonomy" id="930131"/>
    <lineage>
        <taxon>Bacteria</taxon>
        <taxon>Bacillati</taxon>
        <taxon>Bacillota</taxon>
        <taxon>Bacilli</taxon>
        <taxon>Bacillales</taxon>
        <taxon>Bacillaceae</taxon>
        <taxon>Oceanobacillus</taxon>
    </lineage>
</organism>
<evidence type="ECO:0008006" key="4">
    <source>
        <dbReference type="Google" id="ProtNLM"/>
    </source>
</evidence>
<dbReference type="STRING" id="930131.SAMN05216389_106204"/>
<keyword evidence="3" id="KW-1185">Reference proteome</keyword>
<evidence type="ECO:0000256" key="1">
    <source>
        <dbReference type="SAM" id="Phobius"/>
    </source>
</evidence>